<evidence type="ECO:0000313" key="2">
    <source>
        <dbReference type="EMBL" id="NKZ15640.1"/>
    </source>
</evidence>
<organism evidence="2 3">
    <name type="scientific">Mycolicibacterium septicum DSM 44393</name>
    <dbReference type="NCBI Taxonomy" id="1341646"/>
    <lineage>
        <taxon>Bacteria</taxon>
        <taxon>Bacillati</taxon>
        <taxon>Actinomycetota</taxon>
        <taxon>Actinomycetes</taxon>
        <taxon>Mycobacteriales</taxon>
        <taxon>Mycobacteriaceae</taxon>
        <taxon>Mycolicibacterium</taxon>
    </lineage>
</organism>
<reference evidence="2 3" key="1">
    <citation type="submission" date="2020-04" db="EMBL/GenBank/DDBJ databases">
        <title>MicrobeNet Type strains.</title>
        <authorList>
            <person name="Nicholson A.C."/>
        </authorList>
    </citation>
    <scope>NUCLEOTIDE SEQUENCE [LARGE SCALE GENOMIC DNA]</scope>
    <source>
        <strain evidence="2 3">ATCC 700731</strain>
    </source>
</reference>
<feature type="region of interest" description="Disordered" evidence="1">
    <location>
        <begin position="98"/>
        <end position="125"/>
    </location>
</feature>
<gene>
    <name evidence="2" type="ORF">HGA11_32190</name>
</gene>
<accession>A0A7X6S0A6</accession>
<dbReference type="AlphaFoldDB" id="A0A7X6S0A6"/>
<dbReference type="RefSeq" id="WP_084622046.1">
    <property type="nucleotide sequence ID" value="NZ_HG322952.1"/>
</dbReference>
<proteinExistence type="predicted"/>
<evidence type="ECO:0000256" key="1">
    <source>
        <dbReference type="SAM" id="MobiDB-lite"/>
    </source>
</evidence>
<feature type="compositionally biased region" description="Pro residues" evidence="1">
    <location>
        <begin position="100"/>
        <end position="125"/>
    </location>
</feature>
<comment type="caution">
    <text evidence="2">The sequence shown here is derived from an EMBL/GenBank/DDBJ whole genome shotgun (WGS) entry which is preliminary data.</text>
</comment>
<evidence type="ECO:0000313" key="3">
    <source>
        <dbReference type="Proteomes" id="UP000518188"/>
    </source>
</evidence>
<dbReference type="EMBL" id="JAAXPJ010000023">
    <property type="protein sequence ID" value="NKZ15640.1"/>
    <property type="molecule type" value="Genomic_DNA"/>
</dbReference>
<dbReference type="Proteomes" id="UP000518188">
    <property type="component" value="Unassembled WGS sequence"/>
</dbReference>
<protein>
    <submittedName>
        <fullName evidence="2">Uncharacterized protein</fullName>
    </submittedName>
</protein>
<sequence>MGPISRLAVVMAASGGLALAGLGLGAGAILADPASGPSYEGGNCPGGLTCTHWCPGDPPIPGSQVITWDAGICHDWYWNSEGVVDIASNTIYPWHGVPHEAPPPPVLGPRQPPPPPQPLPADCPPWSPILAPSRCGGL</sequence>
<name>A0A7X6S0A6_9MYCO</name>